<comment type="subcellular location">
    <subcellularLocation>
        <location evidence="1">Secreted</location>
    </subcellularLocation>
</comment>
<dbReference type="GO" id="GO:0005975">
    <property type="term" value="P:carbohydrate metabolic process"/>
    <property type="evidence" value="ECO:0007669"/>
    <property type="project" value="InterPro"/>
</dbReference>
<dbReference type="GO" id="GO:0016810">
    <property type="term" value="F:hydrolase activity, acting on carbon-nitrogen (but not peptide) bonds"/>
    <property type="evidence" value="ECO:0007669"/>
    <property type="project" value="InterPro"/>
</dbReference>
<sequence length="313" mass="36308">MNEFSEQLIAELAAITPFRLLKSGRTLPVLLPFYHLVSDRDLPYRNNYDYPSVAQFEADLDFLLQHFRPIGLEQLLKGDDLSGCFHLSFDDGLRECYELIAPLLKSKGIPATFFINPSFVDNKDLFHRYKASVITSIFQSRNIQLSLQRTYADLASLDEMAEEVGINWDEWLADNQPYMTMEQVKSLQNDGFTIGSHSMDHPEFELLDEESQLEEIRESMDWLNRKLQPTIKAFAFPFTDFGVSDAVFEACQRERLFDLSFGTAGIKKERFNCHYQRLPMEQNTALSTQRRLKQAFVAYRLKALLGKHYARRS</sequence>
<dbReference type="InterPro" id="IPR051398">
    <property type="entry name" value="Polysacch_Deacetylase"/>
</dbReference>
<keyword evidence="5" id="KW-1185">Reference proteome</keyword>
<evidence type="ECO:0000313" key="4">
    <source>
        <dbReference type="EMBL" id="PTN08340.1"/>
    </source>
</evidence>
<dbReference type="EMBL" id="QAAD01000009">
    <property type="protein sequence ID" value="PTN08340.1"/>
    <property type="molecule type" value="Genomic_DNA"/>
</dbReference>
<dbReference type="GO" id="GO:0005576">
    <property type="term" value="C:extracellular region"/>
    <property type="evidence" value="ECO:0007669"/>
    <property type="project" value="UniProtKB-SubCell"/>
</dbReference>
<organism evidence="4 5">
    <name type="scientific">Mangrovibacterium marinum</name>
    <dbReference type="NCBI Taxonomy" id="1639118"/>
    <lineage>
        <taxon>Bacteria</taxon>
        <taxon>Pseudomonadati</taxon>
        <taxon>Bacteroidota</taxon>
        <taxon>Bacteroidia</taxon>
        <taxon>Marinilabiliales</taxon>
        <taxon>Prolixibacteraceae</taxon>
        <taxon>Mangrovibacterium</taxon>
    </lineage>
</organism>
<dbReference type="AlphaFoldDB" id="A0A2T5C164"/>
<dbReference type="PROSITE" id="PS51677">
    <property type="entry name" value="NODB"/>
    <property type="match status" value="1"/>
</dbReference>
<dbReference type="CDD" id="cd10918">
    <property type="entry name" value="CE4_NodB_like_5s_6s"/>
    <property type="match status" value="1"/>
</dbReference>
<dbReference type="SUPFAM" id="SSF88713">
    <property type="entry name" value="Glycoside hydrolase/deacetylase"/>
    <property type="match status" value="1"/>
</dbReference>
<dbReference type="InterPro" id="IPR002509">
    <property type="entry name" value="NODB_dom"/>
</dbReference>
<reference evidence="4 5" key="1">
    <citation type="submission" date="2018-04" db="EMBL/GenBank/DDBJ databases">
        <title>Genomic Encyclopedia of Archaeal and Bacterial Type Strains, Phase II (KMG-II): from individual species to whole genera.</title>
        <authorList>
            <person name="Goeker M."/>
        </authorList>
    </citation>
    <scope>NUCLEOTIDE SEQUENCE [LARGE SCALE GENOMIC DNA]</scope>
    <source>
        <strain evidence="4 5">DSM 28823</strain>
    </source>
</reference>
<evidence type="ECO:0000313" key="5">
    <source>
        <dbReference type="Proteomes" id="UP000243525"/>
    </source>
</evidence>
<keyword evidence="2" id="KW-0732">Signal</keyword>
<evidence type="ECO:0000256" key="1">
    <source>
        <dbReference type="ARBA" id="ARBA00004613"/>
    </source>
</evidence>
<dbReference type="RefSeq" id="WP_170111361.1">
    <property type="nucleotide sequence ID" value="NZ_OY782574.1"/>
</dbReference>
<evidence type="ECO:0000256" key="2">
    <source>
        <dbReference type="ARBA" id="ARBA00022729"/>
    </source>
</evidence>
<gene>
    <name evidence="4" type="ORF">C8N47_10976</name>
</gene>
<name>A0A2T5C164_9BACT</name>
<feature type="domain" description="NodB homology" evidence="3">
    <location>
        <begin position="83"/>
        <end position="313"/>
    </location>
</feature>
<dbReference type="Proteomes" id="UP000243525">
    <property type="component" value="Unassembled WGS sequence"/>
</dbReference>
<dbReference type="Gene3D" id="3.20.20.370">
    <property type="entry name" value="Glycoside hydrolase/deacetylase"/>
    <property type="match status" value="1"/>
</dbReference>
<dbReference type="InterPro" id="IPR011330">
    <property type="entry name" value="Glyco_hydro/deAcase_b/a-brl"/>
</dbReference>
<protein>
    <submittedName>
        <fullName evidence="4">Polysaccharide deacetylase</fullName>
    </submittedName>
</protein>
<dbReference type="PANTHER" id="PTHR34216:SF3">
    <property type="entry name" value="POLY-BETA-1,6-N-ACETYL-D-GLUCOSAMINE N-DEACETYLASE"/>
    <property type="match status" value="1"/>
</dbReference>
<proteinExistence type="predicted"/>
<accession>A0A2T5C164</accession>
<comment type="caution">
    <text evidence="4">The sequence shown here is derived from an EMBL/GenBank/DDBJ whole genome shotgun (WGS) entry which is preliminary data.</text>
</comment>
<dbReference type="Pfam" id="PF01522">
    <property type="entry name" value="Polysacc_deac_1"/>
    <property type="match status" value="1"/>
</dbReference>
<dbReference type="PANTHER" id="PTHR34216">
    <property type="match status" value="1"/>
</dbReference>
<evidence type="ECO:0000259" key="3">
    <source>
        <dbReference type="PROSITE" id="PS51677"/>
    </source>
</evidence>